<dbReference type="EMBL" id="CAJVQC010051047">
    <property type="protein sequence ID" value="CAG8789851.1"/>
    <property type="molecule type" value="Genomic_DNA"/>
</dbReference>
<comment type="caution">
    <text evidence="1">The sequence shown here is derived from an EMBL/GenBank/DDBJ whole genome shotgun (WGS) entry which is preliminary data.</text>
</comment>
<feature type="non-terminal residue" evidence="1">
    <location>
        <position position="92"/>
    </location>
</feature>
<organism evidence="1 2">
    <name type="scientific">Racocetra persica</name>
    <dbReference type="NCBI Taxonomy" id="160502"/>
    <lineage>
        <taxon>Eukaryota</taxon>
        <taxon>Fungi</taxon>
        <taxon>Fungi incertae sedis</taxon>
        <taxon>Mucoromycota</taxon>
        <taxon>Glomeromycotina</taxon>
        <taxon>Glomeromycetes</taxon>
        <taxon>Diversisporales</taxon>
        <taxon>Gigasporaceae</taxon>
        <taxon>Racocetra</taxon>
    </lineage>
</organism>
<proteinExistence type="predicted"/>
<accession>A0ACA9RDX7</accession>
<name>A0ACA9RDX7_9GLOM</name>
<evidence type="ECO:0000313" key="1">
    <source>
        <dbReference type="EMBL" id="CAG8789851.1"/>
    </source>
</evidence>
<protein>
    <submittedName>
        <fullName evidence="1">8621_t:CDS:1</fullName>
    </submittedName>
</protein>
<evidence type="ECO:0000313" key="2">
    <source>
        <dbReference type="Proteomes" id="UP000789920"/>
    </source>
</evidence>
<gene>
    <name evidence="1" type="ORF">RPERSI_LOCUS18946</name>
</gene>
<dbReference type="Proteomes" id="UP000789920">
    <property type="component" value="Unassembled WGS sequence"/>
</dbReference>
<keyword evidence="2" id="KW-1185">Reference proteome</keyword>
<sequence length="92" mass="10651">KRYNEIIDQIEDEAIQNQDEALDKSQLGLINPQNSNDNDRLDLLQEHILTCLDLTKASQQLIFPEEDLEFKEIKEEEKDKKGNAIKIAEQIA</sequence>
<feature type="non-terminal residue" evidence="1">
    <location>
        <position position="1"/>
    </location>
</feature>
<reference evidence="1" key="1">
    <citation type="submission" date="2021-06" db="EMBL/GenBank/DDBJ databases">
        <authorList>
            <person name="Kallberg Y."/>
            <person name="Tangrot J."/>
            <person name="Rosling A."/>
        </authorList>
    </citation>
    <scope>NUCLEOTIDE SEQUENCE</scope>
    <source>
        <strain evidence="1">MA461A</strain>
    </source>
</reference>